<evidence type="ECO:0000259" key="5">
    <source>
        <dbReference type="Pfam" id="PF04542"/>
    </source>
</evidence>
<evidence type="ECO:0000256" key="1">
    <source>
        <dbReference type="ARBA" id="ARBA00023015"/>
    </source>
</evidence>
<keyword evidence="1" id="KW-0805">Transcription regulation</keyword>
<proteinExistence type="predicted"/>
<keyword evidence="2" id="KW-0731">Sigma factor</keyword>
<dbReference type="NCBIfam" id="TIGR02937">
    <property type="entry name" value="sigma70-ECF"/>
    <property type="match status" value="1"/>
</dbReference>
<accession>A0A644T891</accession>
<evidence type="ECO:0000256" key="3">
    <source>
        <dbReference type="ARBA" id="ARBA00023125"/>
    </source>
</evidence>
<name>A0A644T891_9ZZZZ</name>
<dbReference type="GO" id="GO:0003677">
    <property type="term" value="F:DNA binding"/>
    <property type="evidence" value="ECO:0007669"/>
    <property type="project" value="UniProtKB-KW"/>
</dbReference>
<dbReference type="InterPro" id="IPR007627">
    <property type="entry name" value="RNA_pol_sigma70_r2"/>
</dbReference>
<evidence type="ECO:0000256" key="2">
    <source>
        <dbReference type="ARBA" id="ARBA00023082"/>
    </source>
</evidence>
<reference evidence="6" key="1">
    <citation type="submission" date="2019-08" db="EMBL/GenBank/DDBJ databases">
        <authorList>
            <person name="Kucharzyk K."/>
            <person name="Murdoch R.W."/>
            <person name="Higgins S."/>
            <person name="Loffler F."/>
        </authorList>
    </citation>
    <scope>NUCLEOTIDE SEQUENCE</scope>
</reference>
<keyword evidence="3" id="KW-0238">DNA-binding</keyword>
<dbReference type="Gene3D" id="1.10.1740.10">
    <property type="match status" value="1"/>
</dbReference>
<dbReference type="AlphaFoldDB" id="A0A644T891"/>
<comment type="caution">
    <text evidence="6">The sequence shown here is derived from an EMBL/GenBank/DDBJ whole genome shotgun (WGS) entry which is preliminary data.</text>
</comment>
<dbReference type="PANTHER" id="PTHR43133">
    <property type="entry name" value="RNA POLYMERASE ECF-TYPE SIGMA FACTO"/>
    <property type="match status" value="1"/>
</dbReference>
<dbReference type="InterPro" id="IPR039425">
    <property type="entry name" value="RNA_pol_sigma-70-like"/>
</dbReference>
<organism evidence="6">
    <name type="scientific">bioreactor metagenome</name>
    <dbReference type="NCBI Taxonomy" id="1076179"/>
    <lineage>
        <taxon>unclassified sequences</taxon>
        <taxon>metagenomes</taxon>
        <taxon>ecological metagenomes</taxon>
    </lineage>
</organism>
<dbReference type="GO" id="GO:0006352">
    <property type="term" value="P:DNA-templated transcription initiation"/>
    <property type="evidence" value="ECO:0007669"/>
    <property type="project" value="InterPro"/>
</dbReference>
<evidence type="ECO:0000313" key="6">
    <source>
        <dbReference type="EMBL" id="MPL63153.1"/>
    </source>
</evidence>
<evidence type="ECO:0000256" key="4">
    <source>
        <dbReference type="ARBA" id="ARBA00023163"/>
    </source>
</evidence>
<dbReference type="InterPro" id="IPR013325">
    <property type="entry name" value="RNA_pol_sigma_r2"/>
</dbReference>
<dbReference type="EMBL" id="VSSQ01000020">
    <property type="protein sequence ID" value="MPL63153.1"/>
    <property type="molecule type" value="Genomic_DNA"/>
</dbReference>
<dbReference type="GO" id="GO:0016987">
    <property type="term" value="F:sigma factor activity"/>
    <property type="evidence" value="ECO:0007669"/>
    <property type="project" value="UniProtKB-KW"/>
</dbReference>
<keyword evidence="4" id="KW-0804">Transcription</keyword>
<sequence length="228" mass="27418">MPAKDINKFWLITKTKKKAEAVLPFCEKRIKIQKMIHYSDEAIIEGLRLRSDYIIKYIYQELFPTIKYLVVKNSGNDEDAEDVFQDSLIVIFKKIRDNELELTCSFRTYLYSVSRNIWLQKLARSRQFAREFSDIENFVDLPDKVMDQLSDNEEMEKYRLYQEHFLTLGEDCRKVLLLFMKKMPLREIATEMGYKTEKYAKTRKYLCKEELKKRIINDPKCHKFLSDD</sequence>
<dbReference type="InterPro" id="IPR014284">
    <property type="entry name" value="RNA_pol_sigma-70_dom"/>
</dbReference>
<protein>
    <recommendedName>
        <fullName evidence="5">RNA polymerase sigma-70 region 2 domain-containing protein</fullName>
    </recommendedName>
</protein>
<dbReference type="SUPFAM" id="SSF88946">
    <property type="entry name" value="Sigma2 domain of RNA polymerase sigma factors"/>
    <property type="match status" value="1"/>
</dbReference>
<feature type="domain" description="RNA polymerase sigma-70 region 2" evidence="5">
    <location>
        <begin position="59"/>
        <end position="126"/>
    </location>
</feature>
<gene>
    <name evidence="6" type="ORF">SDC9_08773</name>
</gene>
<dbReference type="PANTHER" id="PTHR43133:SF8">
    <property type="entry name" value="RNA POLYMERASE SIGMA FACTOR HI_1459-RELATED"/>
    <property type="match status" value="1"/>
</dbReference>
<dbReference type="Pfam" id="PF04542">
    <property type="entry name" value="Sigma70_r2"/>
    <property type="match status" value="1"/>
</dbReference>